<comment type="caution">
    <text evidence="15">The sequence shown here is derived from an EMBL/GenBank/DDBJ whole genome shotgun (WGS) entry which is preliminary data.</text>
</comment>
<dbReference type="PANTHER" id="PTHR24006:SF888">
    <property type="entry name" value="UBIQUITIN CARBOXYL-TERMINAL HYDROLASE 30"/>
    <property type="match status" value="1"/>
</dbReference>
<dbReference type="Gene3D" id="3.30.40.10">
    <property type="entry name" value="Zinc/RING finger domain, C3HC4 (zinc finger)"/>
    <property type="match status" value="1"/>
</dbReference>
<feature type="compositionally biased region" description="Basic and acidic residues" evidence="12">
    <location>
        <begin position="235"/>
        <end position="245"/>
    </location>
</feature>
<keyword evidence="8 11" id="KW-0788">Thiol protease</keyword>
<evidence type="ECO:0000256" key="11">
    <source>
        <dbReference type="RuleBase" id="RU366025"/>
    </source>
</evidence>
<dbReference type="InterPro" id="IPR050164">
    <property type="entry name" value="Peptidase_C19"/>
</dbReference>
<comment type="similarity">
    <text evidence="2 11">Belongs to the peptidase C19 family.</text>
</comment>
<dbReference type="PROSITE" id="PS00972">
    <property type="entry name" value="USP_1"/>
    <property type="match status" value="1"/>
</dbReference>
<feature type="compositionally biased region" description="Basic and acidic residues" evidence="12">
    <location>
        <begin position="529"/>
        <end position="561"/>
    </location>
</feature>
<evidence type="ECO:0000256" key="6">
    <source>
        <dbReference type="ARBA" id="ARBA00022786"/>
    </source>
</evidence>
<evidence type="ECO:0000256" key="1">
    <source>
        <dbReference type="ARBA" id="ARBA00000707"/>
    </source>
</evidence>
<keyword evidence="9" id="KW-0862">Zinc</keyword>
<dbReference type="PROSITE" id="PS50235">
    <property type="entry name" value="USP_3"/>
    <property type="match status" value="1"/>
</dbReference>
<keyword evidence="16" id="KW-1185">Reference proteome</keyword>
<feature type="domain" description="USP" evidence="13">
    <location>
        <begin position="272"/>
        <end position="830"/>
    </location>
</feature>
<feature type="compositionally biased region" description="Low complexity" evidence="12">
    <location>
        <begin position="774"/>
        <end position="786"/>
    </location>
</feature>
<dbReference type="PROSITE" id="PS00973">
    <property type="entry name" value="USP_2"/>
    <property type="match status" value="1"/>
</dbReference>
<comment type="catalytic activity">
    <reaction evidence="1 11">
        <text>Thiol-dependent hydrolysis of ester, thioester, amide, peptide and isopeptide bonds formed by the C-terminal Gly of ubiquitin (a 76-residue protein attached to proteins as an intracellular targeting signal).</text>
        <dbReference type="EC" id="3.4.19.12"/>
    </reaction>
</comment>
<feature type="compositionally biased region" description="Basic residues" evidence="12">
    <location>
        <begin position="515"/>
        <end position="528"/>
    </location>
</feature>
<dbReference type="InterPro" id="IPR038765">
    <property type="entry name" value="Papain-like_cys_pep_sf"/>
</dbReference>
<keyword evidence="3 11" id="KW-0645">Protease</keyword>
<gene>
    <name evidence="15" type="ORF">PMAYCL1PPCAC_01971</name>
</gene>
<organism evidence="15 16">
    <name type="scientific">Pristionchus mayeri</name>
    <dbReference type="NCBI Taxonomy" id="1317129"/>
    <lineage>
        <taxon>Eukaryota</taxon>
        <taxon>Metazoa</taxon>
        <taxon>Ecdysozoa</taxon>
        <taxon>Nematoda</taxon>
        <taxon>Chromadorea</taxon>
        <taxon>Rhabditida</taxon>
        <taxon>Rhabditina</taxon>
        <taxon>Diplogasteromorpha</taxon>
        <taxon>Diplogasteroidea</taxon>
        <taxon>Neodiplogasteridae</taxon>
        <taxon>Pristionchus</taxon>
    </lineage>
</organism>
<protein>
    <recommendedName>
        <fullName evidence="11">Ubiquitin carboxyl-terminal hydrolase</fullName>
        <ecNumber evidence="11">3.4.19.12</ecNumber>
    </recommendedName>
</protein>
<dbReference type="InterPro" id="IPR001394">
    <property type="entry name" value="Peptidase_C19_UCH"/>
</dbReference>
<dbReference type="EMBL" id="BTRK01000001">
    <property type="protein sequence ID" value="GMR31776.1"/>
    <property type="molecule type" value="Genomic_DNA"/>
</dbReference>
<evidence type="ECO:0000256" key="12">
    <source>
        <dbReference type="SAM" id="MobiDB-lite"/>
    </source>
</evidence>
<name>A0AAN5C7Y3_9BILA</name>
<dbReference type="InterPro" id="IPR013083">
    <property type="entry name" value="Znf_RING/FYVE/PHD"/>
</dbReference>
<keyword evidence="4" id="KW-0479">Metal-binding</keyword>
<dbReference type="GO" id="GO:0005829">
    <property type="term" value="C:cytosol"/>
    <property type="evidence" value="ECO:0007669"/>
    <property type="project" value="TreeGrafter"/>
</dbReference>
<keyword evidence="6 11" id="KW-0833">Ubl conjugation pathway</keyword>
<dbReference type="GO" id="GO:0005634">
    <property type="term" value="C:nucleus"/>
    <property type="evidence" value="ECO:0007669"/>
    <property type="project" value="TreeGrafter"/>
</dbReference>
<feature type="compositionally biased region" description="Polar residues" evidence="12">
    <location>
        <begin position="489"/>
        <end position="498"/>
    </location>
</feature>
<dbReference type="GO" id="GO:0006508">
    <property type="term" value="P:proteolysis"/>
    <property type="evidence" value="ECO:0007669"/>
    <property type="project" value="UniProtKB-KW"/>
</dbReference>
<evidence type="ECO:0000313" key="15">
    <source>
        <dbReference type="EMBL" id="GMR31776.1"/>
    </source>
</evidence>
<evidence type="ECO:0000256" key="10">
    <source>
        <dbReference type="PROSITE-ProRule" id="PRU00502"/>
    </source>
</evidence>
<dbReference type="PANTHER" id="PTHR24006">
    <property type="entry name" value="UBIQUITIN CARBOXYL-TERMINAL HYDROLASE"/>
    <property type="match status" value="1"/>
</dbReference>
<evidence type="ECO:0000256" key="9">
    <source>
        <dbReference type="ARBA" id="ARBA00022833"/>
    </source>
</evidence>
<keyword evidence="7 11" id="KW-0378">Hydrolase</keyword>
<dbReference type="Gene3D" id="3.90.70.10">
    <property type="entry name" value="Cysteine proteinases"/>
    <property type="match status" value="1"/>
</dbReference>
<dbReference type="AlphaFoldDB" id="A0AAN5C7Y3"/>
<feature type="non-terminal residue" evidence="15">
    <location>
        <position position="1"/>
    </location>
</feature>
<dbReference type="PROSITE" id="PS50271">
    <property type="entry name" value="ZF_UBP"/>
    <property type="match status" value="1"/>
</dbReference>
<dbReference type="EC" id="3.4.19.12" evidence="11"/>
<dbReference type="InterPro" id="IPR028889">
    <property type="entry name" value="USP"/>
</dbReference>
<dbReference type="SUPFAM" id="SSF54001">
    <property type="entry name" value="Cysteine proteinases"/>
    <property type="match status" value="1"/>
</dbReference>
<evidence type="ECO:0000256" key="7">
    <source>
        <dbReference type="ARBA" id="ARBA00022801"/>
    </source>
</evidence>
<evidence type="ECO:0000256" key="2">
    <source>
        <dbReference type="ARBA" id="ARBA00009085"/>
    </source>
</evidence>
<proteinExistence type="inferred from homology"/>
<evidence type="ECO:0000256" key="4">
    <source>
        <dbReference type="ARBA" id="ARBA00022723"/>
    </source>
</evidence>
<evidence type="ECO:0000256" key="8">
    <source>
        <dbReference type="ARBA" id="ARBA00022807"/>
    </source>
</evidence>
<feature type="region of interest" description="Disordered" evidence="12">
    <location>
        <begin position="176"/>
        <end position="260"/>
    </location>
</feature>
<dbReference type="CDD" id="cd02667">
    <property type="entry name" value="Peptidase_C19K"/>
    <property type="match status" value="1"/>
</dbReference>
<keyword evidence="5 10" id="KW-0863">Zinc-finger</keyword>
<feature type="region of interest" description="Disordered" evidence="12">
    <location>
        <begin position="771"/>
        <end position="793"/>
    </location>
</feature>
<evidence type="ECO:0000259" key="14">
    <source>
        <dbReference type="PROSITE" id="PS50271"/>
    </source>
</evidence>
<feature type="domain" description="UBP-type" evidence="14">
    <location>
        <begin position="66"/>
        <end position="175"/>
    </location>
</feature>
<evidence type="ECO:0000256" key="5">
    <source>
        <dbReference type="ARBA" id="ARBA00022771"/>
    </source>
</evidence>
<dbReference type="InterPro" id="IPR018200">
    <property type="entry name" value="USP_CS"/>
</dbReference>
<evidence type="ECO:0000256" key="3">
    <source>
        <dbReference type="ARBA" id="ARBA00022670"/>
    </source>
</evidence>
<evidence type="ECO:0000313" key="16">
    <source>
        <dbReference type="Proteomes" id="UP001328107"/>
    </source>
</evidence>
<feature type="compositionally biased region" description="Basic and acidic residues" evidence="12">
    <location>
        <begin position="198"/>
        <end position="209"/>
    </location>
</feature>
<dbReference type="Pfam" id="PF00443">
    <property type="entry name" value="UCH"/>
    <property type="match status" value="1"/>
</dbReference>
<dbReference type="InterPro" id="IPR001607">
    <property type="entry name" value="Znf_UBP"/>
</dbReference>
<feature type="region of interest" description="Disordered" evidence="12">
    <location>
        <begin position="478"/>
        <end position="596"/>
    </location>
</feature>
<dbReference type="GO" id="GO:0004843">
    <property type="term" value="F:cysteine-type deubiquitinase activity"/>
    <property type="evidence" value="ECO:0007669"/>
    <property type="project" value="UniProtKB-UniRule"/>
</dbReference>
<dbReference type="GO" id="GO:0016579">
    <property type="term" value="P:protein deubiquitination"/>
    <property type="evidence" value="ECO:0007669"/>
    <property type="project" value="InterPro"/>
</dbReference>
<reference evidence="16" key="1">
    <citation type="submission" date="2022-10" db="EMBL/GenBank/DDBJ databases">
        <title>Genome assembly of Pristionchus species.</title>
        <authorList>
            <person name="Yoshida K."/>
            <person name="Sommer R.J."/>
        </authorList>
    </citation>
    <scope>NUCLEOTIDE SEQUENCE [LARGE SCALE GENOMIC DNA]</scope>
    <source>
        <strain evidence="16">RS5460</strain>
    </source>
</reference>
<accession>A0AAN5C7Y3</accession>
<dbReference type="Proteomes" id="UP001328107">
    <property type="component" value="Unassembled WGS sequence"/>
</dbReference>
<dbReference type="SUPFAM" id="SSF57850">
    <property type="entry name" value="RING/U-box"/>
    <property type="match status" value="1"/>
</dbReference>
<dbReference type="GO" id="GO:0008270">
    <property type="term" value="F:zinc ion binding"/>
    <property type="evidence" value="ECO:0007669"/>
    <property type="project" value="UniProtKB-KW"/>
</dbReference>
<evidence type="ECO:0000259" key="13">
    <source>
        <dbReference type="PROSITE" id="PS50235"/>
    </source>
</evidence>
<feature type="compositionally biased region" description="Acidic residues" evidence="12">
    <location>
        <begin position="577"/>
        <end position="589"/>
    </location>
</feature>
<sequence length="831" mass="91692">SFFVFNMNAMCSKFYELFRIASSTRLCLLPLHIPTKMTEESGSPPSNEVVCNGADEAISRRIFPEGECSHQGKKSILKTKEFKANMKKKGKKCVECMRKETKAVNEDTSICLSCGSRLCEQHGIAHSTVMRTGDPHPLFFDEDAETVRCFSCEVVIDVSNANHIKMVINEIKSLWKGKGGKSADKATLATEENPAVLDKPEPKTEKKPPMNESMENGSGPDESKKANGTKKKRALSSERSKKGENGHVNGTSSEEMEMGRMTVPRSTAIPAKGLSNLGNTCFFNSVMQCFMHTHQLAFYLERFGRVSLLHFPKRTKPIVVNDEKVEIEEATLSIPSTATPLNASLMSFIVDFRNGRTPNPQSLFGQISNKAARFRSMAQQDAHELLRYLMDGLCSEETARYQSAIATHLGVPLKTQAKLDKAIVNKAKAYLQDAGRPLLDAVFGGRLLQTIRCSKCHHVSERYENMYDLSLPLTGTNRNGTRANGVPLATQTSSSSPANARPSKHQMKKEAAAAKRAKKGSRSLRKQSSKSEEGGEIDAKIDELRVEGEKESDDEKEKENENGVEGEEREEVKEAKEEEAESSGNEEEGGEKVVDPLDLTKVLTTMKTSLPSGQSVAACLLEFTAEEILDGSNAYECAKCCTPVNKKKEATGAAKTRVEAMKRYLIVTPPVVLTIHVKRFQQTHTGARTTARKISGHVHFPLIFDIAPFCCKNVERIAPGQTSLLYSLYGVVSHSGNMTGGHYVAYVKSREKLERTEAMLEAARAVCADVQAEPSRVPSPSSTTTSIRPEDAAKDLPPGQWYYCSDSRVSAISESKVLSEEAYLLFYERIY</sequence>